<protein>
    <recommendedName>
        <fullName evidence="5">Type VI secretion system amidase effector protein Tae4</fullName>
    </recommendedName>
</protein>
<reference evidence="1 4" key="2">
    <citation type="submission" date="2018-05" db="EMBL/GenBank/DDBJ databases">
        <title>Evaluation of testing and processing parameters for the GenePOC Carba assay.</title>
        <authorList>
            <person name="Walsh T.R."/>
        </authorList>
    </citation>
    <scope>NUCLEOTIDE SEQUENCE [LARGE SCALE GENOMIC DNA]</scope>
    <source>
        <strain evidence="1 4">PECIMP</strain>
    </source>
</reference>
<dbReference type="EMBL" id="FKEV01000016">
    <property type="protein sequence ID" value="SAE92463.1"/>
    <property type="molecule type" value="Genomic_DNA"/>
</dbReference>
<sequence>MRPLYEQLKRQHYSSNHTRAGFASGEQVFSEIGYDYSTIIKQQPAYENTCAVRMSLALLKCNVEFTGRLPIKTGPYKGKTIEPGAKLLADQLYKSHVFGKAEIFKDREAGARSMLGRKGVVFFNKIDGYGGGHIDLIEPLSNNSFICNSDCFPYCQEIWFWELK</sequence>
<evidence type="ECO:0008006" key="5">
    <source>
        <dbReference type="Google" id="ProtNLM"/>
    </source>
</evidence>
<reference evidence="2 3" key="1">
    <citation type="submission" date="2016-03" db="EMBL/GenBank/DDBJ databases">
        <authorList>
            <consortium name="Pathogen Informatics"/>
        </authorList>
    </citation>
    <scope>NUCLEOTIDE SEQUENCE [LARGE SCALE GENOMIC DNA]</scope>
    <source>
        <strain evidence="3">e552</strain>
        <strain evidence="2">E552</strain>
    </source>
</reference>
<accession>A0A145NSV1</accession>
<comment type="caution">
    <text evidence="1">The sequence shown here is derived from an EMBL/GenBank/DDBJ whole genome shotgun (WGS) entry which is preliminary data.</text>
</comment>
<proteinExistence type="predicted"/>
<accession>A0A0A6FGP4</accession>
<evidence type="ECO:0000313" key="4">
    <source>
        <dbReference type="Proteomes" id="UP000246375"/>
    </source>
</evidence>
<dbReference type="Proteomes" id="UP000077295">
    <property type="component" value="Unassembled WGS sequence"/>
</dbReference>
<dbReference type="AlphaFoldDB" id="A0A0A6FGP4"/>
<dbReference type="EMBL" id="QHMI01000006">
    <property type="protein sequence ID" value="PXB41337.1"/>
    <property type="molecule type" value="Genomic_DNA"/>
</dbReference>
<dbReference type="Proteomes" id="UP000246375">
    <property type="component" value="Unassembled WGS sequence"/>
</dbReference>
<dbReference type="InterPro" id="IPR025562">
    <property type="entry name" value="Tae4"/>
</dbReference>
<dbReference type="Pfam" id="PF14113">
    <property type="entry name" value="Tae4"/>
    <property type="match status" value="1"/>
</dbReference>
<gene>
    <name evidence="1" type="ORF">DL189_10300</name>
    <name evidence="2" type="ORF">SAMEA2273187_03789</name>
</gene>
<organism evidence="1 4">
    <name type="scientific">Enterobacter hormaechei</name>
    <dbReference type="NCBI Taxonomy" id="158836"/>
    <lineage>
        <taxon>Bacteria</taxon>
        <taxon>Pseudomonadati</taxon>
        <taxon>Pseudomonadota</taxon>
        <taxon>Gammaproteobacteria</taxon>
        <taxon>Enterobacterales</taxon>
        <taxon>Enterobacteriaceae</taxon>
        <taxon>Enterobacter</taxon>
        <taxon>Enterobacter cloacae complex</taxon>
    </lineage>
</organism>
<accession>A0A3S0HEM3</accession>
<dbReference type="Gene3D" id="4.10.280.80">
    <property type="match status" value="1"/>
</dbReference>
<dbReference type="Gene3D" id="3.90.1720.80">
    <property type="match status" value="1"/>
</dbReference>
<dbReference type="GeneID" id="99706249"/>
<name>A0A0A6FGP4_9ENTR</name>
<dbReference type="RefSeq" id="WP_022648411.1">
    <property type="nucleotide sequence ID" value="NZ_AP025764.1"/>
</dbReference>
<evidence type="ECO:0000313" key="1">
    <source>
        <dbReference type="EMBL" id="PXB41337.1"/>
    </source>
</evidence>
<evidence type="ECO:0000313" key="2">
    <source>
        <dbReference type="EMBL" id="SAE92463.1"/>
    </source>
</evidence>
<evidence type="ECO:0000313" key="3">
    <source>
        <dbReference type="Proteomes" id="UP000077295"/>
    </source>
</evidence>